<dbReference type="GO" id="GO:0030036">
    <property type="term" value="P:actin cytoskeleton organization"/>
    <property type="evidence" value="ECO:0007669"/>
    <property type="project" value="InterPro"/>
</dbReference>
<dbReference type="GO" id="GO:0000902">
    <property type="term" value="P:cell morphogenesis"/>
    <property type="evidence" value="ECO:0007669"/>
    <property type="project" value="TreeGrafter"/>
</dbReference>
<feature type="region of interest" description="Disordered" evidence="10">
    <location>
        <begin position="256"/>
        <end position="277"/>
    </location>
</feature>
<name>A0A0S2A3G0_STABO</name>
<dbReference type="GO" id="GO:0051016">
    <property type="term" value="P:barbed-end actin filament capping"/>
    <property type="evidence" value="ECO:0007669"/>
    <property type="project" value="UniProtKB-UniRule"/>
</dbReference>
<evidence type="ECO:0000256" key="8">
    <source>
        <dbReference type="ARBA" id="ARBA00025389"/>
    </source>
</evidence>
<dbReference type="Gene3D" id="1.20.58.570">
    <property type="match status" value="1"/>
</dbReference>
<accession>A0A0S2A3G0</accession>
<dbReference type="GO" id="GO:0030479">
    <property type="term" value="C:actin cortical patch"/>
    <property type="evidence" value="ECO:0007669"/>
    <property type="project" value="TreeGrafter"/>
</dbReference>
<evidence type="ECO:0000256" key="6">
    <source>
        <dbReference type="ARBA" id="ARBA00023203"/>
    </source>
</evidence>
<sequence length="277" mass="31507">MPPGRRSSLMPDLDEQYDAALDLLRRVNPRDVATNLTTLCQQNQELAEELLSTVDQPLLVKTDSKVGKQFLCCDYNRDGDSYRSPHTDKFFPPVEDAIPLPADLRKLEVTANDAFDTYRELYYEGGLSSCYLWEHEDDSESLAGVALFQKQQQQSTWNSVHVFEATKGGKGKFTYRLTSTVMLDISTEKSKNALHTDLAGSLTRQVERDMTIEQPIDHIANVGTLVEEMENKLRHLLNEVYFGKMRDILGDIRSSTDVNDEKQRQTAQKDMMAGYLK</sequence>
<dbReference type="AlphaFoldDB" id="A0A0S2A3G0"/>
<dbReference type="PRINTS" id="PR00192">
    <property type="entry name" value="FACTINCAPB"/>
</dbReference>
<comment type="subcellular location">
    <subcellularLocation>
        <location evidence="1 9">Cytoplasm</location>
        <location evidence="1 9">Cytoskeleton</location>
    </subcellularLocation>
</comment>
<comment type="similarity">
    <text evidence="2 9">Belongs to the F-actin-capping protein beta subunit family.</text>
</comment>
<dbReference type="InterPro" id="IPR001698">
    <property type="entry name" value="CAPZB"/>
</dbReference>
<dbReference type="PANTHER" id="PTHR10619">
    <property type="entry name" value="F-ACTIN-CAPPING PROTEIN SUBUNIT BETA"/>
    <property type="match status" value="1"/>
</dbReference>
<evidence type="ECO:0000256" key="7">
    <source>
        <dbReference type="ARBA" id="ARBA00023212"/>
    </source>
</evidence>
<evidence type="ECO:0000256" key="5">
    <source>
        <dbReference type="ARBA" id="ARBA00022490"/>
    </source>
</evidence>
<reference evidence="11" key="1">
    <citation type="submission" date="2015-06" db="EMBL/GenBank/DDBJ databases">
        <authorList>
            <person name="Hoefler B.C."/>
            <person name="Straight P.D."/>
        </authorList>
    </citation>
    <scope>NUCLEOTIDE SEQUENCE</scope>
    <source>
        <strain evidence="11">CGMCC 1576</strain>
    </source>
</reference>
<evidence type="ECO:0000256" key="9">
    <source>
        <dbReference type="RuleBase" id="RU365078"/>
    </source>
</evidence>
<proteinExistence type="evidence at transcript level"/>
<dbReference type="InterPro" id="IPR019771">
    <property type="entry name" value="F-actin_capping_bsu_CS"/>
</dbReference>
<dbReference type="PROSITE" id="PS00231">
    <property type="entry name" value="F_ACTIN_CAPPING_BETA"/>
    <property type="match status" value="1"/>
</dbReference>
<evidence type="ECO:0000256" key="2">
    <source>
        <dbReference type="ARBA" id="ARBA00006039"/>
    </source>
</evidence>
<evidence type="ECO:0000256" key="10">
    <source>
        <dbReference type="SAM" id="MobiDB-lite"/>
    </source>
</evidence>
<protein>
    <recommendedName>
        <fullName evidence="3 9">F-actin-capping protein subunit beta</fullName>
    </recommendedName>
</protein>
<evidence type="ECO:0000313" key="11">
    <source>
        <dbReference type="EMBL" id="ALN12052.1"/>
    </source>
</evidence>
<evidence type="ECO:0000256" key="3">
    <source>
        <dbReference type="ARBA" id="ARBA00021859"/>
    </source>
</evidence>
<dbReference type="Gene3D" id="3.90.1150.210">
    <property type="entry name" value="F-actin capping protein, beta subunit"/>
    <property type="match status" value="1"/>
</dbReference>
<dbReference type="InterPro" id="IPR042276">
    <property type="entry name" value="CapZ_alpha/beta_2"/>
</dbReference>
<keyword evidence="7 9" id="KW-0206">Cytoskeleton</keyword>
<dbReference type="PANTHER" id="PTHR10619:SF0">
    <property type="entry name" value="F-ACTIN-CAPPING PROTEIN SUBUNIT BETA ISOFORMS 1 AND 2"/>
    <property type="match status" value="1"/>
</dbReference>
<dbReference type="InterPro" id="IPR043175">
    <property type="entry name" value="CAPZB_N"/>
</dbReference>
<evidence type="ECO:0000256" key="4">
    <source>
        <dbReference type="ARBA" id="ARBA00022467"/>
    </source>
</evidence>
<dbReference type="SUPFAM" id="SSF90096">
    <property type="entry name" value="Subunits of heterodimeric actin filament capping protein Capz"/>
    <property type="match status" value="1"/>
</dbReference>
<dbReference type="EMBL" id="KT002360">
    <property type="protein sequence ID" value="ALN12052.1"/>
    <property type="molecule type" value="mRNA"/>
</dbReference>
<dbReference type="FunFam" id="1.20.58.570:FF:000001">
    <property type="entry name" value="F-actin-capping protein subunit beta"/>
    <property type="match status" value="1"/>
</dbReference>
<evidence type="ECO:0000256" key="1">
    <source>
        <dbReference type="ARBA" id="ARBA00004245"/>
    </source>
</evidence>
<keyword evidence="5 9" id="KW-0963">Cytoplasm</keyword>
<keyword evidence="6 9" id="KW-0009">Actin-binding</keyword>
<dbReference type="InterPro" id="IPR037282">
    <property type="entry name" value="CapZ_alpha/beta"/>
</dbReference>
<keyword evidence="4 9" id="KW-0117">Actin capping</keyword>
<comment type="function">
    <text evidence="8 9">F-actin-capping proteins bind in a Ca(2+)-independent manner to the fast growing ends of actin filaments (barbed end) thereby blocking the exchange of subunits at these ends. Unlike other capping proteins (such as gelsolin and severin), these proteins do not sever actin filaments.</text>
</comment>
<comment type="subunit">
    <text evidence="9">Heterodimer of an alpha and a beta subunit.</text>
</comment>
<dbReference type="Pfam" id="PF01115">
    <property type="entry name" value="F_actin_cap_B"/>
    <property type="match status" value="1"/>
</dbReference>
<dbReference type="GO" id="GO:0051015">
    <property type="term" value="F:actin filament binding"/>
    <property type="evidence" value="ECO:0007669"/>
    <property type="project" value="TreeGrafter"/>
</dbReference>
<organism evidence="11">
    <name type="scientific">Starmerella bombicola</name>
    <name type="common">Yeast</name>
    <name type="synonym">Candida bombicola</name>
    <dbReference type="NCBI Taxonomy" id="75736"/>
    <lineage>
        <taxon>Eukaryota</taxon>
        <taxon>Fungi</taxon>
        <taxon>Dikarya</taxon>
        <taxon>Ascomycota</taxon>
        <taxon>Saccharomycotina</taxon>
        <taxon>Dipodascomycetes</taxon>
        <taxon>Dipodascales</taxon>
        <taxon>Trichomonascaceae</taxon>
        <taxon>Starmerella</taxon>
    </lineage>
</organism>
<dbReference type="GO" id="GO:0008290">
    <property type="term" value="C:F-actin capping protein complex"/>
    <property type="evidence" value="ECO:0007669"/>
    <property type="project" value="UniProtKB-UniRule"/>
</dbReference>